<comment type="caution">
    <text evidence="1">The sequence shown here is derived from an EMBL/GenBank/DDBJ whole genome shotgun (WGS) entry which is preliminary data.</text>
</comment>
<reference evidence="1 2" key="1">
    <citation type="submission" date="2019-12" db="EMBL/GenBank/DDBJ databases">
        <title>Deinococcus sp. HMF7620 Genome sequencing and assembly.</title>
        <authorList>
            <person name="Kang H."/>
            <person name="Kim H."/>
            <person name="Joh K."/>
        </authorList>
    </citation>
    <scope>NUCLEOTIDE SEQUENCE [LARGE SCALE GENOMIC DNA]</scope>
    <source>
        <strain evidence="1 2">HMF7620</strain>
    </source>
</reference>
<dbReference type="RefSeq" id="WP_157460370.1">
    <property type="nucleotide sequence ID" value="NZ_WQLB01000026.1"/>
</dbReference>
<accession>A0A7C9I0C7</accession>
<keyword evidence="2" id="KW-1185">Reference proteome</keyword>
<evidence type="ECO:0000313" key="2">
    <source>
        <dbReference type="Proteomes" id="UP000483286"/>
    </source>
</evidence>
<name>A0A7C9I0C7_9DEIO</name>
<dbReference type="EMBL" id="WQLB01000026">
    <property type="protein sequence ID" value="MVN88310.1"/>
    <property type="molecule type" value="Genomic_DNA"/>
</dbReference>
<proteinExistence type="predicted"/>
<evidence type="ECO:0000313" key="1">
    <source>
        <dbReference type="EMBL" id="MVN88310.1"/>
    </source>
</evidence>
<gene>
    <name evidence="1" type="ORF">GO986_16310</name>
</gene>
<organism evidence="1 2">
    <name type="scientific">Deinococcus arboris</name>
    <dbReference type="NCBI Taxonomy" id="2682977"/>
    <lineage>
        <taxon>Bacteria</taxon>
        <taxon>Thermotogati</taxon>
        <taxon>Deinococcota</taxon>
        <taxon>Deinococci</taxon>
        <taxon>Deinococcales</taxon>
        <taxon>Deinococcaceae</taxon>
        <taxon>Deinococcus</taxon>
    </lineage>
</organism>
<dbReference type="AlphaFoldDB" id="A0A7C9I0C7"/>
<protein>
    <submittedName>
        <fullName evidence="1">Uncharacterized protein</fullName>
    </submittedName>
</protein>
<sequence length="73" mass="8510">MTTQITYAHDYRDPDPQTEALRQVFSAVSLVRDRLHEVELEYPWTPTQVTVMSEADELLREAHRILGRVRTLG</sequence>
<dbReference type="Proteomes" id="UP000483286">
    <property type="component" value="Unassembled WGS sequence"/>
</dbReference>